<feature type="compositionally biased region" description="Basic and acidic residues" evidence="1">
    <location>
        <begin position="11"/>
        <end position="22"/>
    </location>
</feature>
<reference evidence="2 3" key="1">
    <citation type="submission" date="2019-05" db="EMBL/GenBank/DDBJ databases">
        <title>Another draft genome of Portunus trituberculatus and its Hox gene families provides insights of decapod evolution.</title>
        <authorList>
            <person name="Jeong J.-H."/>
            <person name="Song I."/>
            <person name="Kim S."/>
            <person name="Choi T."/>
            <person name="Kim D."/>
            <person name="Ryu S."/>
            <person name="Kim W."/>
        </authorList>
    </citation>
    <scope>NUCLEOTIDE SEQUENCE [LARGE SCALE GENOMIC DNA]</scope>
    <source>
        <tissue evidence="2">Muscle</tissue>
    </source>
</reference>
<dbReference type="Proteomes" id="UP000324222">
    <property type="component" value="Unassembled WGS sequence"/>
</dbReference>
<evidence type="ECO:0000313" key="2">
    <source>
        <dbReference type="EMBL" id="MPC88533.1"/>
    </source>
</evidence>
<dbReference type="EMBL" id="VSRR010078096">
    <property type="protein sequence ID" value="MPC88533.1"/>
    <property type="molecule type" value="Genomic_DNA"/>
</dbReference>
<organism evidence="2 3">
    <name type="scientific">Portunus trituberculatus</name>
    <name type="common">Swimming crab</name>
    <name type="synonym">Neptunus trituberculatus</name>
    <dbReference type="NCBI Taxonomy" id="210409"/>
    <lineage>
        <taxon>Eukaryota</taxon>
        <taxon>Metazoa</taxon>
        <taxon>Ecdysozoa</taxon>
        <taxon>Arthropoda</taxon>
        <taxon>Crustacea</taxon>
        <taxon>Multicrustacea</taxon>
        <taxon>Malacostraca</taxon>
        <taxon>Eumalacostraca</taxon>
        <taxon>Eucarida</taxon>
        <taxon>Decapoda</taxon>
        <taxon>Pleocyemata</taxon>
        <taxon>Brachyura</taxon>
        <taxon>Eubrachyura</taxon>
        <taxon>Portunoidea</taxon>
        <taxon>Portunidae</taxon>
        <taxon>Portuninae</taxon>
        <taxon>Portunus</taxon>
    </lineage>
</organism>
<sequence length="132" mass="13412">MAGGAGGGAEATERKGNLRESGEGGISVGEGVEAGGLPPAGRSPRQEKNPSKSVVFRAGGDTREPPRGSTPHRAAARCTTPARNSLQVAPEPLPLSSQPASQPASQHALRQNARPSLLAARRHTPPITACLG</sequence>
<proteinExistence type="predicted"/>
<gene>
    <name evidence="2" type="ORF">E2C01_083441</name>
</gene>
<evidence type="ECO:0000256" key="1">
    <source>
        <dbReference type="SAM" id="MobiDB-lite"/>
    </source>
</evidence>
<accession>A0A5B7J213</accession>
<protein>
    <submittedName>
        <fullName evidence="2">Uncharacterized protein</fullName>
    </submittedName>
</protein>
<feature type="compositionally biased region" description="Gly residues" evidence="1">
    <location>
        <begin position="23"/>
        <end position="34"/>
    </location>
</feature>
<name>A0A5B7J213_PORTR</name>
<feature type="region of interest" description="Disordered" evidence="1">
    <location>
        <begin position="1"/>
        <end position="132"/>
    </location>
</feature>
<dbReference type="AlphaFoldDB" id="A0A5B7J213"/>
<feature type="compositionally biased region" description="Low complexity" evidence="1">
    <location>
        <begin position="94"/>
        <end position="109"/>
    </location>
</feature>
<evidence type="ECO:0000313" key="3">
    <source>
        <dbReference type="Proteomes" id="UP000324222"/>
    </source>
</evidence>
<comment type="caution">
    <text evidence="2">The sequence shown here is derived from an EMBL/GenBank/DDBJ whole genome shotgun (WGS) entry which is preliminary data.</text>
</comment>
<keyword evidence="3" id="KW-1185">Reference proteome</keyword>